<feature type="compositionally biased region" description="Basic and acidic residues" evidence="1">
    <location>
        <begin position="15"/>
        <end position="25"/>
    </location>
</feature>
<name>A0ABU7D0T8_9TELE</name>
<evidence type="ECO:0000313" key="2">
    <source>
        <dbReference type="EMBL" id="MED6268767.1"/>
    </source>
</evidence>
<accession>A0ABU7D0T8</accession>
<keyword evidence="2" id="KW-0413">Isomerase</keyword>
<feature type="region of interest" description="Disordered" evidence="1">
    <location>
        <begin position="1"/>
        <end position="102"/>
    </location>
</feature>
<feature type="compositionally biased region" description="Acidic residues" evidence="1">
    <location>
        <begin position="53"/>
        <end position="68"/>
    </location>
</feature>
<protein>
    <submittedName>
        <fullName evidence="2">Peptidyl-prolyl isomerase cwc27</fullName>
    </submittedName>
</protein>
<organism evidence="2 3">
    <name type="scientific">Characodon lateralis</name>
    <dbReference type="NCBI Taxonomy" id="208331"/>
    <lineage>
        <taxon>Eukaryota</taxon>
        <taxon>Metazoa</taxon>
        <taxon>Chordata</taxon>
        <taxon>Craniata</taxon>
        <taxon>Vertebrata</taxon>
        <taxon>Euteleostomi</taxon>
        <taxon>Actinopterygii</taxon>
        <taxon>Neopterygii</taxon>
        <taxon>Teleostei</taxon>
        <taxon>Neoteleostei</taxon>
        <taxon>Acanthomorphata</taxon>
        <taxon>Ovalentaria</taxon>
        <taxon>Atherinomorphae</taxon>
        <taxon>Cyprinodontiformes</taxon>
        <taxon>Goodeidae</taxon>
        <taxon>Characodon</taxon>
    </lineage>
</organism>
<comment type="caution">
    <text evidence="2">The sequence shown here is derived from an EMBL/GenBank/DDBJ whole genome shotgun (WGS) entry which is preliminary data.</text>
</comment>
<gene>
    <name evidence="2" type="primary">CWC27_2</name>
    <name evidence="2" type="ORF">CHARACLAT_025729</name>
</gene>
<evidence type="ECO:0000313" key="3">
    <source>
        <dbReference type="Proteomes" id="UP001352852"/>
    </source>
</evidence>
<dbReference type="GO" id="GO:0016853">
    <property type="term" value="F:isomerase activity"/>
    <property type="evidence" value="ECO:0007669"/>
    <property type="project" value="UniProtKB-KW"/>
</dbReference>
<proteinExistence type="predicted"/>
<dbReference type="EMBL" id="JAHUTJ010011205">
    <property type="protein sequence ID" value="MED6268767.1"/>
    <property type="molecule type" value="Genomic_DNA"/>
</dbReference>
<reference evidence="2 3" key="1">
    <citation type="submission" date="2021-06" db="EMBL/GenBank/DDBJ databases">
        <authorList>
            <person name="Palmer J.M."/>
        </authorList>
    </citation>
    <scope>NUCLEOTIDE SEQUENCE [LARGE SCALE GENOMIC DNA]</scope>
    <source>
        <strain evidence="2 3">CL_MEX2019</strain>
        <tissue evidence="2">Muscle</tissue>
    </source>
</reference>
<feature type="compositionally biased region" description="Low complexity" evidence="1">
    <location>
        <begin position="41"/>
        <end position="52"/>
    </location>
</feature>
<dbReference type="Proteomes" id="UP001352852">
    <property type="component" value="Unassembled WGS sequence"/>
</dbReference>
<sequence length="131" mass="14485">MVTQVSQTLKGKSKSSHDLLKDDPRLSSVPAVDKGKKKARPGSAASSGSEAEGAADDDGDGDEEYDSDEKEKMRELISKKLKKEKGAEKANEPNQEEWGKKSSRRYRTVFLSHFYLQYFDSGSLIQDPSAL</sequence>
<keyword evidence="3" id="KW-1185">Reference proteome</keyword>
<feature type="compositionally biased region" description="Polar residues" evidence="1">
    <location>
        <begin position="1"/>
        <end position="10"/>
    </location>
</feature>
<evidence type="ECO:0000256" key="1">
    <source>
        <dbReference type="SAM" id="MobiDB-lite"/>
    </source>
</evidence>
<feature type="compositionally biased region" description="Basic and acidic residues" evidence="1">
    <location>
        <begin position="69"/>
        <end position="91"/>
    </location>
</feature>